<proteinExistence type="predicted"/>
<gene>
    <name evidence="3" type="ORF">O6P43_025977</name>
</gene>
<dbReference type="InterPro" id="IPR023213">
    <property type="entry name" value="CAT-like_dom_sf"/>
</dbReference>
<keyword evidence="1" id="KW-0808">Transferase</keyword>
<keyword evidence="2" id="KW-0012">Acyltransferase</keyword>
<dbReference type="EMBL" id="JARAOO010000010">
    <property type="protein sequence ID" value="KAJ7954391.1"/>
    <property type="molecule type" value="Genomic_DNA"/>
</dbReference>
<dbReference type="PANTHER" id="PTHR31625">
    <property type="match status" value="1"/>
</dbReference>
<dbReference type="Pfam" id="PF02458">
    <property type="entry name" value="Transferase"/>
    <property type="match status" value="1"/>
</dbReference>
<evidence type="ECO:0000256" key="2">
    <source>
        <dbReference type="ARBA" id="ARBA00023315"/>
    </source>
</evidence>
<organism evidence="3 4">
    <name type="scientific">Quillaja saponaria</name>
    <name type="common">Soap bark tree</name>
    <dbReference type="NCBI Taxonomy" id="32244"/>
    <lineage>
        <taxon>Eukaryota</taxon>
        <taxon>Viridiplantae</taxon>
        <taxon>Streptophyta</taxon>
        <taxon>Embryophyta</taxon>
        <taxon>Tracheophyta</taxon>
        <taxon>Spermatophyta</taxon>
        <taxon>Magnoliopsida</taxon>
        <taxon>eudicotyledons</taxon>
        <taxon>Gunneridae</taxon>
        <taxon>Pentapetalae</taxon>
        <taxon>rosids</taxon>
        <taxon>fabids</taxon>
        <taxon>Fabales</taxon>
        <taxon>Quillajaceae</taxon>
        <taxon>Quillaja</taxon>
    </lineage>
</organism>
<comment type="caution">
    <text evidence="3">The sequence shown here is derived from an EMBL/GenBank/DDBJ whole genome shotgun (WGS) entry which is preliminary data.</text>
</comment>
<reference evidence="3" key="1">
    <citation type="journal article" date="2023" name="Science">
        <title>Elucidation of the pathway for biosynthesis of saponin adjuvants from the soapbark tree.</title>
        <authorList>
            <person name="Reed J."/>
            <person name="Orme A."/>
            <person name="El-Demerdash A."/>
            <person name="Owen C."/>
            <person name="Martin L.B.B."/>
            <person name="Misra R.C."/>
            <person name="Kikuchi S."/>
            <person name="Rejzek M."/>
            <person name="Martin A.C."/>
            <person name="Harkess A."/>
            <person name="Leebens-Mack J."/>
            <person name="Louveau T."/>
            <person name="Stephenson M.J."/>
            <person name="Osbourn A."/>
        </authorList>
    </citation>
    <scope>NUCLEOTIDE SEQUENCE</scope>
    <source>
        <strain evidence="3">S10</strain>
    </source>
</reference>
<evidence type="ECO:0000313" key="3">
    <source>
        <dbReference type="EMBL" id="KAJ7954391.1"/>
    </source>
</evidence>
<dbReference type="InterPro" id="IPR051504">
    <property type="entry name" value="Plant_metabolite_acyltrans"/>
</dbReference>
<dbReference type="AlphaFoldDB" id="A0AAD7LBK2"/>
<evidence type="ECO:0000313" key="4">
    <source>
        <dbReference type="Proteomes" id="UP001163823"/>
    </source>
</evidence>
<evidence type="ECO:0000256" key="1">
    <source>
        <dbReference type="ARBA" id="ARBA00022679"/>
    </source>
</evidence>
<protein>
    <submittedName>
        <fullName evidence="3">Phenolic glucoside malonyltransferase</fullName>
    </submittedName>
</protein>
<name>A0AAD7LBK2_QUISA</name>
<accession>A0AAD7LBK2</accession>
<dbReference type="Gene3D" id="3.30.559.10">
    <property type="entry name" value="Chloramphenicol acetyltransferase-like domain"/>
    <property type="match status" value="1"/>
</dbReference>
<dbReference type="GO" id="GO:0016747">
    <property type="term" value="F:acyltransferase activity, transferring groups other than amino-acyl groups"/>
    <property type="evidence" value="ECO:0007669"/>
    <property type="project" value="UniProtKB-ARBA"/>
</dbReference>
<sequence>MAEVDDPIRVVEVCQIAAPPETRSNSEISKSLPLTFFDILWLRLPPVQRLYFYEFSHSTTTFFHSVVPKLKHSLSLTLHHFLPLTGNLVWPRESPKPIISYNPGDSVSFTIAESDASFIHLSGTDLCEATEIHPLIPQLAISHEKASVLTLQLTLLPKSGFSIGITIHHAVLDGKTSTSFMKTWANICKLQDSSLSLLPDLIPFYDRSVIKDPNRIEAEYIQEWFQQDGPNNRSLISKFQRMPFKAYLN</sequence>
<keyword evidence="4" id="KW-1185">Reference proteome</keyword>
<dbReference type="Proteomes" id="UP001163823">
    <property type="component" value="Chromosome 10"/>
</dbReference>
<dbReference type="KEGG" id="qsa:O6P43_025977"/>